<comment type="caution">
    <text evidence="3">The sequence shown here is derived from an EMBL/GenBank/DDBJ whole genome shotgun (WGS) entry which is preliminary data.</text>
</comment>
<reference evidence="3 4" key="1">
    <citation type="journal article" date="2016" name="Int. J. Syst. Evol. Microbiol.">
        <title>Resolving the Complexity of Human Skin Metagenomes Using Single-Molecule Sequencing.</title>
        <authorList>
            <consortium name="NISC Comparative Sequencing Program"/>
            <person name="Tsai Y.C."/>
            <person name="Conlan S."/>
            <person name="Deming C."/>
            <person name="Segre J.A."/>
            <person name="Kong H.H."/>
            <person name="Korlach J."/>
            <person name="Oh J."/>
        </authorList>
    </citation>
    <scope>NUCLEOTIDE SEQUENCE [LARGE SCALE GENOMIC DNA]</scope>
    <source>
        <strain evidence="3 4">1B08</strain>
    </source>
</reference>
<dbReference type="RefSeq" id="WP_061922932.1">
    <property type="nucleotide sequence ID" value="NZ_LTEB01000028.1"/>
</dbReference>
<name>A0ABR5V9V4_9CORY</name>
<dbReference type="PANTHER" id="PTHR35149:SF2">
    <property type="entry name" value="DUF262 DOMAIN-CONTAINING PROTEIN"/>
    <property type="match status" value="1"/>
</dbReference>
<protein>
    <recommendedName>
        <fullName evidence="5">DUF262 domain-containing protein</fullName>
    </recommendedName>
</protein>
<dbReference type="InterPro" id="IPR011089">
    <property type="entry name" value="GmrSD_C"/>
</dbReference>
<keyword evidence="4" id="KW-1185">Reference proteome</keyword>
<dbReference type="EMBL" id="LTEB01000028">
    <property type="protein sequence ID" value="KXU17835.1"/>
    <property type="molecule type" value="Genomic_DNA"/>
</dbReference>
<proteinExistence type="predicted"/>
<dbReference type="Proteomes" id="UP000070339">
    <property type="component" value="Unassembled WGS sequence"/>
</dbReference>
<dbReference type="InterPro" id="IPR004919">
    <property type="entry name" value="GmrSD_N"/>
</dbReference>
<evidence type="ECO:0000259" key="2">
    <source>
        <dbReference type="Pfam" id="PF07510"/>
    </source>
</evidence>
<feature type="domain" description="GmrSD restriction endonucleases C-terminal" evidence="2">
    <location>
        <begin position="431"/>
        <end position="566"/>
    </location>
</feature>
<dbReference type="PANTHER" id="PTHR35149">
    <property type="entry name" value="SLL5132 PROTEIN"/>
    <property type="match status" value="1"/>
</dbReference>
<evidence type="ECO:0000313" key="3">
    <source>
        <dbReference type="EMBL" id="KXU17835.1"/>
    </source>
</evidence>
<sequence>MSKLSVDQKSVSALINQTTTTSFLIPDYQRPYAWTEDECATLWDDIEAFCIPEGNADAFDPSDEYFLGPIVTFRNDAGQLEVIDGQQRLTTLMLLLRAFYEKFQYMQDPNSKTTFREIAQCIWRTTEFGDRIPDQLRIDSEVASDDDKDEFRFILNEGKIPDGAHSAYAKNYSYFEGRVDRFINEYPSYTARLANRILKKVILLPIEAESQDTALRIFSTLNDRGLPLADADIFKSQFYKYFTAKNEKEGFIERWKALEETATRVFSHTRGNNNPMDELFTRYMYYQRALKGIRTTTTEGLRDFYERDSYALLKKEESLEDLESLVAFWDRVDQQEEFSERVNKRLYVLNYAPNSMWTYIVSVYFLKNRDENGNLEEENFFDFLALITGFIFAYAVHRPGVNALRTPLFPAMISIVNDEKVTFENYRFDRQQLIEQLNSFTFSNNRPITKSMVLWWAFEQPGQTVLDNDTKLEIEHIYSRARANKENSLSSKGLLESLGNKAFLEKNINIRASDYRFEDKTRYYTGYTTANGVEKAGTKNQELQSIASQQEDFTEENIVERKSAIINGLIDYLDQWNLIEN</sequence>
<dbReference type="Pfam" id="PF03235">
    <property type="entry name" value="GmrSD_N"/>
    <property type="match status" value="1"/>
</dbReference>
<evidence type="ECO:0000313" key="4">
    <source>
        <dbReference type="Proteomes" id="UP000070339"/>
    </source>
</evidence>
<accession>A0ABR5V9V4</accession>
<feature type="domain" description="GmrSD restriction endonucleases N-terminal" evidence="1">
    <location>
        <begin position="13"/>
        <end position="238"/>
    </location>
</feature>
<evidence type="ECO:0008006" key="5">
    <source>
        <dbReference type="Google" id="ProtNLM"/>
    </source>
</evidence>
<gene>
    <name evidence="3" type="ORF">WM41_1397</name>
</gene>
<organism evidence="3 4">
    <name type="scientific">Corynebacterium simulans</name>
    <dbReference type="NCBI Taxonomy" id="146827"/>
    <lineage>
        <taxon>Bacteria</taxon>
        <taxon>Bacillati</taxon>
        <taxon>Actinomycetota</taxon>
        <taxon>Actinomycetes</taxon>
        <taxon>Mycobacteriales</taxon>
        <taxon>Corynebacteriaceae</taxon>
        <taxon>Corynebacterium</taxon>
    </lineage>
</organism>
<dbReference type="Pfam" id="PF07510">
    <property type="entry name" value="GmrSD_C"/>
    <property type="match status" value="1"/>
</dbReference>
<evidence type="ECO:0000259" key="1">
    <source>
        <dbReference type="Pfam" id="PF03235"/>
    </source>
</evidence>